<dbReference type="RefSeq" id="WP_103920087.1">
    <property type="nucleotide sequence ID" value="NZ_FMSV02000460.1"/>
</dbReference>
<dbReference type="EMBL" id="FMSV02000460">
    <property type="protein sequence ID" value="SEH06285.1"/>
    <property type="molecule type" value="Genomic_DNA"/>
</dbReference>
<gene>
    <name evidence="3" type="ORF">MBHS_02140</name>
</gene>
<dbReference type="Proteomes" id="UP000236724">
    <property type="component" value="Unassembled WGS sequence"/>
</dbReference>
<proteinExistence type="predicted"/>
<dbReference type="PANTHER" id="PTHR30408:SF12">
    <property type="entry name" value="TYPE I RESTRICTION ENZYME MJAVIII SPECIFICITY SUBUNIT"/>
    <property type="match status" value="1"/>
</dbReference>
<keyword evidence="1" id="KW-0680">Restriction system</keyword>
<dbReference type="PANTHER" id="PTHR30408">
    <property type="entry name" value="TYPE-1 RESTRICTION ENZYME ECOKI SPECIFICITY PROTEIN"/>
    <property type="match status" value="1"/>
</dbReference>
<dbReference type="GO" id="GO:0009307">
    <property type="term" value="P:DNA restriction-modification system"/>
    <property type="evidence" value="ECO:0007669"/>
    <property type="project" value="UniProtKB-KW"/>
</dbReference>
<dbReference type="InterPro" id="IPR044946">
    <property type="entry name" value="Restrct_endonuc_typeI_TRD_sf"/>
</dbReference>
<evidence type="ECO:0000256" key="2">
    <source>
        <dbReference type="ARBA" id="ARBA00023125"/>
    </source>
</evidence>
<dbReference type="SUPFAM" id="SSF116734">
    <property type="entry name" value="DNA methylase specificity domain"/>
    <property type="match status" value="1"/>
</dbReference>
<sequence length="171" mass="20160">MEQIKKERDNWLSKQISNGNSEAKRIKTKLEKLNEIKPFNKLPNKWCWTSFITSCLFVIDCHNKTAPYIDKGIYLVRTTNIKNGKFDLKNKIKFVDEDTYKFWSRRAFPIEGDIVFTREAPMGEAAIIPENTKLCLGQRTMLLRTLNDFLSNKYLLFNILSEVFQQKIQKE</sequence>
<dbReference type="GO" id="GO:0003677">
    <property type="term" value="F:DNA binding"/>
    <property type="evidence" value="ECO:0007669"/>
    <property type="project" value="UniProtKB-KW"/>
</dbReference>
<evidence type="ECO:0008006" key="5">
    <source>
        <dbReference type="Google" id="ProtNLM"/>
    </source>
</evidence>
<keyword evidence="4" id="KW-1185">Reference proteome</keyword>
<evidence type="ECO:0000256" key="1">
    <source>
        <dbReference type="ARBA" id="ARBA00022747"/>
    </source>
</evidence>
<keyword evidence="2" id="KW-0238">DNA-binding</keyword>
<protein>
    <recommendedName>
        <fullName evidence="5">Type I restriction modification DNA specificity domain protein</fullName>
    </recommendedName>
</protein>
<organism evidence="3 4">
    <name type="scientific">Candidatus Venteria ishoeyi</name>
    <dbReference type="NCBI Taxonomy" id="1899563"/>
    <lineage>
        <taxon>Bacteria</taxon>
        <taxon>Pseudomonadati</taxon>
        <taxon>Pseudomonadota</taxon>
        <taxon>Gammaproteobacteria</taxon>
        <taxon>Thiotrichales</taxon>
        <taxon>Thiotrichaceae</taxon>
        <taxon>Venteria</taxon>
    </lineage>
</organism>
<dbReference type="OrthoDB" id="398435at2"/>
<evidence type="ECO:0000313" key="4">
    <source>
        <dbReference type="Proteomes" id="UP000236724"/>
    </source>
</evidence>
<dbReference type="InterPro" id="IPR052021">
    <property type="entry name" value="Type-I_RS_S_subunit"/>
</dbReference>
<name>A0A1H6FBB1_9GAMM</name>
<reference evidence="3 4" key="1">
    <citation type="submission" date="2016-10" db="EMBL/GenBank/DDBJ databases">
        <authorList>
            <person name="de Groot N.N."/>
        </authorList>
    </citation>
    <scope>NUCLEOTIDE SEQUENCE [LARGE SCALE GENOMIC DNA]</scope>
    <source>
        <strain evidence="3">MBHS1</strain>
    </source>
</reference>
<dbReference type="AlphaFoldDB" id="A0A1H6FBB1"/>
<accession>A0A1H6FBB1</accession>
<evidence type="ECO:0000313" key="3">
    <source>
        <dbReference type="EMBL" id="SEH06285.1"/>
    </source>
</evidence>
<dbReference type="Gene3D" id="3.90.220.20">
    <property type="entry name" value="DNA methylase specificity domains"/>
    <property type="match status" value="1"/>
</dbReference>